<evidence type="ECO:0000256" key="1">
    <source>
        <dbReference type="SAM" id="MobiDB-lite"/>
    </source>
</evidence>
<dbReference type="GeneID" id="55997840"/>
<dbReference type="EMBL" id="CP055903">
    <property type="protein sequence ID" value="QKX63191.1"/>
    <property type="molecule type" value="Genomic_DNA"/>
</dbReference>
<name>A0A7H8RBT0_TALRU</name>
<feature type="compositionally biased region" description="Polar residues" evidence="1">
    <location>
        <begin position="1"/>
        <end position="10"/>
    </location>
</feature>
<gene>
    <name evidence="2" type="ORF">TRUGW13939_10360</name>
</gene>
<dbReference type="SUPFAM" id="SSF48403">
    <property type="entry name" value="Ankyrin repeat"/>
    <property type="match status" value="1"/>
</dbReference>
<dbReference type="KEGG" id="trg:TRUGW13939_10360"/>
<accession>A0A7H8RBT0</accession>
<organism evidence="2 3">
    <name type="scientific">Talaromyces rugulosus</name>
    <name type="common">Penicillium rugulosum</name>
    <dbReference type="NCBI Taxonomy" id="121627"/>
    <lineage>
        <taxon>Eukaryota</taxon>
        <taxon>Fungi</taxon>
        <taxon>Dikarya</taxon>
        <taxon>Ascomycota</taxon>
        <taxon>Pezizomycotina</taxon>
        <taxon>Eurotiomycetes</taxon>
        <taxon>Eurotiomycetidae</taxon>
        <taxon>Eurotiales</taxon>
        <taxon>Trichocomaceae</taxon>
        <taxon>Talaromyces</taxon>
        <taxon>Talaromyces sect. Islandici</taxon>
    </lineage>
</organism>
<dbReference type="AlphaFoldDB" id="A0A7H8RBT0"/>
<feature type="compositionally biased region" description="Acidic residues" evidence="1">
    <location>
        <begin position="29"/>
        <end position="44"/>
    </location>
</feature>
<protein>
    <submittedName>
        <fullName evidence="2">Uncharacterized protein</fullName>
    </submittedName>
</protein>
<dbReference type="InterPro" id="IPR036770">
    <property type="entry name" value="Ankyrin_rpt-contain_sf"/>
</dbReference>
<dbReference type="Gene3D" id="1.25.40.20">
    <property type="entry name" value="Ankyrin repeat-containing domain"/>
    <property type="match status" value="1"/>
</dbReference>
<dbReference type="Gene3D" id="3.40.630.30">
    <property type="match status" value="1"/>
</dbReference>
<feature type="region of interest" description="Disordered" evidence="1">
    <location>
        <begin position="1"/>
        <end position="47"/>
    </location>
</feature>
<dbReference type="RefSeq" id="XP_035349365.1">
    <property type="nucleotide sequence ID" value="XM_035493472.1"/>
</dbReference>
<proteinExistence type="predicted"/>
<keyword evidence="3" id="KW-1185">Reference proteome</keyword>
<dbReference type="Proteomes" id="UP000509510">
    <property type="component" value="Chromosome VI"/>
</dbReference>
<evidence type="ECO:0000313" key="3">
    <source>
        <dbReference type="Proteomes" id="UP000509510"/>
    </source>
</evidence>
<evidence type="ECO:0000313" key="2">
    <source>
        <dbReference type="EMBL" id="QKX63191.1"/>
    </source>
</evidence>
<dbReference type="OrthoDB" id="4222900at2759"/>
<reference evidence="3" key="1">
    <citation type="submission" date="2020-06" db="EMBL/GenBank/DDBJ databases">
        <title>A chromosome-scale genome assembly of Talaromyces rugulosus W13939.</title>
        <authorList>
            <person name="Wang B."/>
            <person name="Guo L."/>
            <person name="Ye K."/>
            <person name="Wang L."/>
        </authorList>
    </citation>
    <scope>NUCLEOTIDE SEQUENCE [LARGE SCALE GENOMIC DNA]</scope>
    <source>
        <strain evidence="3">W13939</strain>
    </source>
</reference>
<sequence>MDNSHETTGAKTKRETDAFTSSEGYTSTETDEYGSSEDSSDDEFTSDRKDKTTLIESEFLLNGTNQAVKIEIWISSRAWRDDITAKCTHKGKAIGHAFARFIYRGMVTKNFWEKMDECSQDVGEIAWRVFDRYGFLKDKFKSHPVHRGTGVWRSELDNGPLLLIEKVFITDVECRRKGVGGAMVRQLLAVGEKCGASAKPRDMSPGLIALEFGSVTQFQKLTRAHAIVIPGWLTEDVEPQYVGKSKRQKNEIDLQASNTAVSFYRSLGFRRIGSSPCFAYAFHPNHRARSIIPDRDFDPQIEPLDDREDEPGMGDYIIPYGVEIQLGQRTLSTLQTEFPLHYAATTLPDLECVEYLKKVATEDGVNLTMVDRTHRTLLHTLARKLKPKSITWLLANVDAAESWKTARDINGDSPLDVLKDFLEDIRTKRNLFMGNLHVSDDFQGFSPPAVECLSLLDIDRMGEDLGLSTSRLKYGCTCGQCIEGFLSSRMKLALLDQAGTIYDFLSDGVDDGRYWVSDNKFWFRYVAYDVQQNFKTNKSIRQGYTNIFSRVRDCLESSIAPSVENILQVVRQWSEWPPVTRNYLTRAGDLSGVKAVLACIFNEARNRDDRTGDGEFQIMYASEYSSLSDCRNDREFKFVARACGLDLELE</sequence>